<reference evidence="4" key="1">
    <citation type="submission" date="2017-04" db="EMBL/GenBank/DDBJ databases">
        <authorList>
            <person name="Varghese N."/>
            <person name="Submissions S."/>
        </authorList>
    </citation>
    <scope>NUCLEOTIDE SEQUENCE [LARGE SCALE GENOMIC DNA]</scope>
    <source>
        <strain evidence="4">Dd16</strain>
    </source>
</reference>
<dbReference type="Pfam" id="PF01541">
    <property type="entry name" value="GIY-YIG"/>
    <property type="match status" value="1"/>
</dbReference>
<protein>
    <submittedName>
        <fullName evidence="3">Putative endonuclease</fullName>
    </submittedName>
</protein>
<dbReference type="EMBL" id="LT840185">
    <property type="protein sequence ID" value="SMF70792.1"/>
    <property type="molecule type" value="Genomic_DNA"/>
</dbReference>
<dbReference type="SUPFAM" id="SSF82771">
    <property type="entry name" value="GIY-YIG endonuclease"/>
    <property type="match status" value="1"/>
</dbReference>
<feature type="domain" description="GIY-YIG" evidence="2">
    <location>
        <begin position="3"/>
        <end position="80"/>
    </location>
</feature>
<evidence type="ECO:0000256" key="1">
    <source>
        <dbReference type="ARBA" id="ARBA00007435"/>
    </source>
</evidence>
<dbReference type="InterPro" id="IPR000305">
    <property type="entry name" value="GIY-YIG_endonuc"/>
</dbReference>
<dbReference type="PANTHER" id="PTHR34477:SF5">
    <property type="entry name" value="BSL5627 PROTEIN"/>
    <property type="match status" value="1"/>
</dbReference>
<organism evidence="3 4">
    <name type="scientific">Allosphingosinicella indica</name>
    <dbReference type="NCBI Taxonomy" id="941907"/>
    <lineage>
        <taxon>Bacteria</taxon>
        <taxon>Pseudomonadati</taxon>
        <taxon>Pseudomonadota</taxon>
        <taxon>Alphaproteobacteria</taxon>
        <taxon>Sphingomonadales</taxon>
        <taxon>Sphingomonadaceae</taxon>
        <taxon>Allosphingosinicella</taxon>
    </lineage>
</organism>
<dbReference type="OrthoDB" id="287318at2"/>
<proteinExistence type="inferred from homology"/>
<keyword evidence="3" id="KW-0540">Nuclease</keyword>
<sequence length="96" mass="11213">MARTYWVYIMASRRNGTLYTGVTSDIARRVMEHKNGATAGFTQRYCVTQLVHAEGFENVDEALAREKAVKKWRCAWKLELIEKENPGWRDLYDQVI</sequence>
<gene>
    <name evidence="3" type="ORF">SAMN06295910_1949</name>
</gene>
<evidence type="ECO:0000313" key="3">
    <source>
        <dbReference type="EMBL" id="SMF70792.1"/>
    </source>
</evidence>
<dbReference type="AlphaFoldDB" id="A0A1X7GKR7"/>
<dbReference type="Gene3D" id="3.40.1440.10">
    <property type="entry name" value="GIY-YIG endonuclease"/>
    <property type="match status" value="1"/>
</dbReference>
<dbReference type="STRING" id="941907.SAMN06295910_1949"/>
<name>A0A1X7GKR7_9SPHN</name>
<keyword evidence="3" id="KW-0378">Hydrolase</keyword>
<dbReference type="InterPro" id="IPR050190">
    <property type="entry name" value="UPF0213_domain"/>
</dbReference>
<accession>A0A1X7GKR7</accession>
<comment type="similarity">
    <text evidence="1">Belongs to the UPF0213 family.</text>
</comment>
<dbReference type="InterPro" id="IPR035901">
    <property type="entry name" value="GIY-YIG_endonuc_sf"/>
</dbReference>
<dbReference type="CDD" id="cd10448">
    <property type="entry name" value="GIY-YIG_unchar_3"/>
    <property type="match status" value="1"/>
</dbReference>
<dbReference type="Proteomes" id="UP000192934">
    <property type="component" value="Chromosome I"/>
</dbReference>
<dbReference type="GO" id="GO:0004519">
    <property type="term" value="F:endonuclease activity"/>
    <property type="evidence" value="ECO:0007669"/>
    <property type="project" value="UniProtKB-KW"/>
</dbReference>
<keyword evidence="3" id="KW-0255">Endonuclease</keyword>
<dbReference type="PANTHER" id="PTHR34477">
    <property type="entry name" value="UPF0213 PROTEIN YHBQ"/>
    <property type="match status" value="1"/>
</dbReference>
<evidence type="ECO:0000259" key="2">
    <source>
        <dbReference type="PROSITE" id="PS50164"/>
    </source>
</evidence>
<keyword evidence="4" id="KW-1185">Reference proteome</keyword>
<evidence type="ECO:0000313" key="4">
    <source>
        <dbReference type="Proteomes" id="UP000192934"/>
    </source>
</evidence>
<dbReference type="PROSITE" id="PS50164">
    <property type="entry name" value="GIY_YIG"/>
    <property type="match status" value="1"/>
</dbReference>
<dbReference type="RefSeq" id="WP_085218594.1">
    <property type="nucleotide sequence ID" value="NZ_LT840185.1"/>
</dbReference>